<evidence type="ECO:0000313" key="3">
    <source>
        <dbReference type="EMBL" id="OAA61025.1"/>
    </source>
</evidence>
<keyword evidence="2" id="KW-0472">Membrane</keyword>
<feature type="transmembrane region" description="Helical" evidence="2">
    <location>
        <begin position="162"/>
        <end position="182"/>
    </location>
</feature>
<dbReference type="EMBL" id="AZHD01000008">
    <property type="protein sequence ID" value="OAA61025.1"/>
    <property type="molecule type" value="Genomic_DNA"/>
</dbReference>
<protein>
    <submittedName>
        <fullName evidence="3">Uncharacterized protein</fullName>
    </submittedName>
</protein>
<keyword evidence="2" id="KW-1133">Transmembrane helix</keyword>
<sequence length="236" mass="25042">MDSTRLRRAFRHDDDDDRDDDEPDVLDEEEQDALIQTLAEQNQRRNEQFRQGLLAVPALAAVPFLVAACSRSAATATAHSSPVLVSLLGLSSLVATAYLVHQQPPAVTGIPLLDAWSGAGAGAGRRDKGKGRATAGTLFGFRLPPALLSLLSSSPSSPLRRLLPLLNAGLCVMLMLSLLLPHRSSSSASASASLSYVLLGSLPAAVYAVVLVAKVTMAGVDPERELSRLRYEYKGA</sequence>
<reference evidence="3 4" key="1">
    <citation type="journal article" date="2016" name="Genome Biol. Evol.">
        <title>Divergent and convergent evolution of fungal pathogenicity.</title>
        <authorList>
            <person name="Shang Y."/>
            <person name="Xiao G."/>
            <person name="Zheng P."/>
            <person name="Cen K."/>
            <person name="Zhan S."/>
            <person name="Wang C."/>
        </authorList>
    </citation>
    <scope>NUCLEOTIDE SEQUENCE [LARGE SCALE GENOMIC DNA]</scope>
    <source>
        <strain evidence="3 4">RCEF 264</strain>
    </source>
</reference>
<keyword evidence="2" id="KW-0812">Transmembrane</keyword>
<organism evidence="3 4">
    <name type="scientific">Niveomyces insectorum RCEF 264</name>
    <dbReference type="NCBI Taxonomy" id="1081102"/>
    <lineage>
        <taxon>Eukaryota</taxon>
        <taxon>Fungi</taxon>
        <taxon>Dikarya</taxon>
        <taxon>Ascomycota</taxon>
        <taxon>Pezizomycotina</taxon>
        <taxon>Sordariomycetes</taxon>
        <taxon>Hypocreomycetidae</taxon>
        <taxon>Hypocreales</taxon>
        <taxon>Cordycipitaceae</taxon>
        <taxon>Niveomyces</taxon>
    </lineage>
</organism>
<dbReference type="AlphaFoldDB" id="A0A167TWJ4"/>
<accession>A0A167TWJ4</accession>
<evidence type="ECO:0000256" key="1">
    <source>
        <dbReference type="SAM" id="MobiDB-lite"/>
    </source>
</evidence>
<proteinExistence type="predicted"/>
<feature type="transmembrane region" description="Helical" evidence="2">
    <location>
        <begin position="53"/>
        <end position="74"/>
    </location>
</feature>
<feature type="transmembrane region" description="Helical" evidence="2">
    <location>
        <begin position="80"/>
        <end position="100"/>
    </location>
</feature>
<name>A0A167TWJ4_9HYPO</name>
<feature type="transmembrane region" description="Helical" evidence="2">
    <location>
        <begin position="194"/>
        <end position="220"/>
    </location>
</feature>
<gene>
    <name evidence="3" type="ORF">SPI_05049</name>
</gene>
<feature type="compositionally biased region" description="Basic residues" evidence="1">
    <location>
        <begin position="1"/>
        <end position="10"/>
    </location>
</feature>
<feature type="region of interest" description="Disordered" evidence="1">
    <location>
        <begin position="1"/>
        <end position="28"/>
    </location>
</feature>
<dbReference type="Proteomes" id="UP000076874">
    <property type="component" value="Unassembled WGS sequence"/>
</dbReference>
<evidence type="ECO:0000313" key="4">
    <source>
        <dbReference type="Proteomes" id="UP000076874"/>
    </source>
</evidence>
<comment type="caution">
    <text evidence="3">The sequence shown here is derived from an EMBL/GenBank/DDBJ whole genome shotgun (WGS) entry which is preliminary data.</text>
</comment>
<evidence type="ECO:0000256" key="2">
    <source>
        <dbReference type="SAM" id="Phobius"/>
    </source>
</evidence>
<keyword evidence="4" id="KW-1185">Reference proteome</keyword>
<feature type="compositionally biased region" description="Acidic residues" evidence="1">
    <location>
        <begin position="14"/>
        <end position="28"/>
    </location>
</feature>